<organism evidence="2 3">
    <name type="scientific">Entotheonella factor</name>
    <dbReference type="NCBI Taxonomy" id="1429438"/>
    <lineage>
        <taxon>Bacteria</taxon>
        <taxon>Pseudomonadati</taxon>
        <taxon>Nitrospinota/Tectimicrobiota group</taxon>
        <taxon>Candidatus Tectimicrobiota</taxon>
        <taxon>Candidatus Entotheonellia</taxon>
        <taxon>Candidatus Entotheonellales</taxon>
        <taxon>Candidatus Entotheonellaceae</taxon>
        <taxon>Candidatus Entotheonella</taxon>
    </lineage>
</organism>
<proteinExistence type="predicted"/>
<dbReference type="Proteomes" id="UP000019141">
    <property type="component" value="Unassembled WGS sequence"/>
</dbReference>
<dbReference type="HOGENOM" id="CLU_1370000_0_0_7"/>
<name>W4LAR9_ENTF1</name>
<evidence type="ECO:0000313" key="2">
    <source>
        <dbReference type="EMBL" id="ETW94406.1"/>
    </source>
</evidence>
<protein>
    <submittedName>
        <fullName evidence="2">Uncharacterized protein</fullName>
    </submittedName>
</protein>
<dbReference type="AlphaFoldDB" id="W4LAR9"/>
<comment type="caution">
    <text evidence="2">The sequence shown here is derived from an EMBL/GenBank/DDBJ whole genome shotgun (WGS) entry which is preliminary data.</text>
</comment>
<dbReference type="EMBL" id="AZHW01001072">
    <property type="protein sequence ID" value="ETW94406.1"/>
    <property type="molecule type" value="Genomic_DNA"/>
</dbReference>
<evidence type="ECO:0000313" key="3">
    <source>
        <dbReference type="Proteomes" id="UP000019141"/>
    </source>
</evidence>
<evidence type="ECO:0000256" key="1">
    <source>
        <dbReference type="SAM" id="MobiDB-lite"/>
    </source>
</evidence>
<reference evidence="2 3" key="1">
    <citation type="journal article" date="2014" name="Nature">
        <title>An environmental bacterial taxon with a large and distinct metabolic repertoire.</title>
        <authorList>
            <person name="Wilson M.C."/>
            <person name="Mori T."/>
            <person name="Ruckert C."/>
            <person name="Uria A.R."/>
            <person name="Helf M.J."/>
            <person name="Takada K."/>
            <person name="Gernert C."/>
            <person name="Steffens U.A."/>
            <person name="Heycke N."/>
            <person name="Schmitt S."/>
            <person name="Rinke C."/>
            <person name="Helfrich E.J."/>
            <person name="Brachmann A.O."/>
            <person name="Gurgui C."/>
            <person name="Wakimoto T."/>
            <person name="Kracht M."/>
            <person name="Crusemann M."/>
            <person name="Hentschel U."/>
            <person name="Abe I."/>
            <person name="Matsunaga S."/>
            <person name="Kalinowski J."/>
            <person name="Takeyama H."/>
            <person name="Piel J."/>
        </authorList>
    </citation>
    <scope>NUCLEOTIDE SEQUENCE [LARGE SCALE GENOMIC DNA]</scope>
    <source>
        <strain evidence="3">TSY1</strain>
    </source>
</reference>
<accession>W4LAR9</accession>
<sequence>MKNAVANPPDEETYPIIQEMLALSSALVTCMNEQNGVIFDLEDKTLSLFEKTGRLIETLAANPVFGDLRRVDLSLGADFGEIQGTQRQIDPQVQVTHQPCGVYYHRAPSAPKASSETDSLRSMYEATAKDMMATMGQTVQEQAQIGELRMQILVFAKDLLVTLLNTLAASLAEQNVTNHDQSSLDANHMGDDEPWPNTN</sequence>
<gene>
    <name evidence="2" type="ORF">ETSY1_35045</name>
</gene>
<feature type="region of interest" description="Disordered" evidence="1">
    <location>
        <begin position="178"/>
        <end position="199"/>
    </location>
</feature>
<keyword evidence="3" id="KW-1185">Reference proteome</keyword>